<feature type="domain" description="Myb/SANT-like" evidence="1">
    <location>
        <begin position="2"/>
        <end position="88"/>
    </location>
</feature>
<evidence type="ECO:0000259" key="1">
    <source>
        <dbReference type="Pfam" id="PF12776"/>
    </source>
</evidence>
<protein>
    <recommendedName>
        <fullName evidence="1">Myb/SANT-like domain-containing protein</fullName>
    </recommendedName>
</protein>
<evidence type="ECO:0000313" key="3">
    <source>
        <dbReference type="Proteomes" id="UP000298416"/>
    </source>
</evidence>
<reference evidence="2" key="2">
    <citation type="submission" date="2020-08" db="EMBL/GenBank/DDBJ databases">
        <title>Plant Genome Project.</title>
        <authorList>
            <person name="Zhang R.-G."/>
        </authorList>
    </citation>
    <scope>NUCLEOTIDE SEQUENCE</scope>
    <source>
        <strain evidence="2">Huo1</strain>
        <tissue evidence="2">Leaf</tissue>
    </source>
</reference>
<dbReference type="AlphaFoldDB" id="A0A8X8X5J4"/>
<comment type="caution">
    <text evidence="2">The sequence shown here is derived from an EMBL/GenBank/DDBJ whole genome shotgun (WGS) entry which is preliminary data.</text>
</comment>
<accession>A0A8X8X5J4</accession>
<name>A0A8X8X5J4_SALSN</name>
<sequence>MDTLLLSIVIKLRTNSSSTDDYVTDSVLNEACKVINLRFATAITCADIVSRLELLRVRHQTFNEVVSTPGVSWDLDEKRIIADEETWKHPLAGAYYYRDEVEYSRLTTMFGLRDVNKEKSREVIAISDATEVIVITDSPVPNAHTRAKHFPSPADPDEVNSPFVNPSTMVRRKLFDEASTNIEQGSPSIAGGLV</sequence>
<proteinExistence type="predicted"/>
<evidence type="ECO:0000313" key="2">
    <source>
        <dbReference type="EMBL" id="KAG6408210.1"/>
    </source>
</evidence>
<dbReference type="EMBL" id="PNBA02000011">
    <property type="protein sequence ID" value="KAG6408210.1"/>
    <property type="molecule type" value="Genomic_DNA"/>
</dbReference>
<dbReference type="Proteomes" id="UP000298416">
    <property type="component" value="Unassembled WGS sequence"/>
</dbReference>
<dbReference type="InterPro" id="IPR024752">
    <property type="entry name" value="Myb/SANT-like_dom"/>
</dbReference>
<dbReference type="Pfam" id="PF12776">
    <property type="entry name" value="Myb_DNA-bind_3"/>
    <property type="match status" value="1"/>
</dbReference>
<gene>
    <name evidence="2" type="ORF">SASPL_131214</name>
</gene>
<organism evidence="2">
    <name type="scientific">Salvia splendens</name>
    <name type="common">Scarlet sage</name>
    <dbReference type="NCBI Taxonomy" id="180675"/>
    <lineage>
        <taxon>Eukaryota</taxon>
        <taxon>Viridiplantae</taxon>
        <taxon>Streptophyta</taxon>
        <taxon>Embryophyta</taxon>
        <taxon>Tracheophyta</taxon>
        <taxon>Spermatophyta</taxon>
        <taxon>Magnoliopsida</taxon>
        <taxon>eudicotyledons</taxon>
        <taxon>Gunneridae</taxon>
        <taxon>Pentapetalae</taxon>
        <taxon>asterids</taxon>
        <taxon>lamiids</taxon>
        <taxon>Lamiales</taxon>
        <taxon>Lamiaceae</taxon>
        <taxon>Nepetoideae</taxon>
        <taxon>Mentheae</taxon>
        <taxon>Salviinae</taxon>
        <taxon>Salvia</taxon>
        <taxon>Salvia subgen. Calosphace</taxon>
        <taxon>core Calosphace</taxon>
    </lineage>
</organism>
<reference evidence="2" key="1">
    <citation type="submission" date="2018-01" db="EMBL/GenBank/DDBJ databases">
        <authorList>
            <person name="Mao J.F."/>
        </authorList>
    </citation>
    <scope>NUCLEOTIDE SEQUENCE</scope>
    <source>
        <strain evidence="2">Huo1</strain>
        <tissue evidence="2">Leaf</tissue>
    </source>
</reference>
<keyword evidence="3" id="KW-1185">Reference proteome</keyword>